<accession>A0A0F9GLS7</accession>
<keyword evidence="1" id="KW-1133">Transmembrane helix</keyword>
<feature type="transmembrane region" description="Helical" evidence="1">
    <location>
        <begin position="12"/>
        <end position="31"/>
    </location>
</feature>
<name>A0A0F9GLS7_9ZZZZ</name>
<proteinExistence type="predicted"/>
<protein>
    <submittedName>
        <fullName evidence="2">Uncharacterized protein</fullName>
    </submittedName>
</protein>
<keyword evidence="1" id="KW-0812">Transmembrane</keyword>
<comment type="caution">
    <text evidence="2">The sequence shown here is derived from an EMBL/GenBank/DDBJ whole genome shotgun (WGS) entry which is preliminary data.</text>
</comment>
<dbReference type="EMBL" id="LAZR01017577">
    <property type="protein sequence ID" value="KKL99829.1"/>
    <property type="molecule type" value="Genomic_DNA"/>
</dbReference>
<reference evidence="2" key="1">
    <citation type="journal article" date="2015" name="Nature">
        <title>Complex archaea that bridge the gap between prokaryotes and eukaryotes.</title>
        <authorList>
            <person name="Spang A."/>
            <person name="Saw J.H."/>
            <person name="Jorgensen S.L."/>
            <person name="Zaremba-Niedzwiedzka K."/>
            <person name="Martijn J."/>
            <person name="Lind A.E."/>
            <person name="van Eijk R."/>
            <person name="Schleper C."/>
            <person name="Guy L."/>
            <person name="Ettema T.J."/>
        </authorList>
    </citation>
    <scope>NUCLEOTIDE SEQUENCE</scope>
</reference>
<keyword evidence="1" id="KW-0472">Membrane</keyword>
<dbReference type="AlphaFoldDB" id="A0A0F9GLS7"/>
<evidence type="ECO:0000313" key="2">
    <source>
        <dbReference type="EMBL" id="KKL99829.1"/>
    </source>
</evidence>
<gene>
    <name evidence="2" type="ORF">LCGC14_1810460</name>
</gene>
<sequence length="84" mass="8994">MEGLNDVLTWLTGAEAGAFLVVSGAIAWAFEDWETWGRLKPKVKAIVILGLSGSLAIGATMLSANPELVASIDPFFRPFMTVLL</sequence>
<organism evidence="2">
    <name type="scientific">marine sediment metagenome</name>
    <dbReference type="NCBI Taxonomy" id="412755"/>
    <lineage>
        <taxon>unclassified sequences</taxon>
        <taxon>metagenomes</taxon>
        <taxon>ecological metagenomes</taxon>
    </lineage>
</organism>
<evidence type="ECO:0000256" key="1">
    <source>
        <dbReference type="SAM" id="Phobius"/>
    </source>
</evidence>
<feature type="non-terminal residue" evidence="2">
    <location>
        <position position="84"/>
    </location>
</feature>
<feature type="transmembrane region" description="Helical" evidence="1">
    <location>
        <begin position="43"/>
        <end position="64"/>
    </location>
</feature>